<dbReference type="PROSITE" id="PS50156">
    <property type="entry name" value="SSD"/>
    <property type="match status" value="1"/>
</dbReference>
<reference evidence="8 9" key="1">
    <citation type="journal article" date="2011" name="Int. J. Syst. Evol. Microbiol.">
        <title>Zhongshania antarctica gen. nov., sp. nov. and Zhongshania guokunii sp. nov., gammaproteobacteria respectively isolated from coastal attached (fast) ice and surface seawater of the Antarctic.</title>
        <authorList>
            <person name="Li H.J."/>
            <person name="Zhang X.Y."/>
            <person name="Chen C.X."/>
            <person name="Zhang Y.J."/>
            <person name="Gao Z.M."/>
            <person name="Yu Y."/>
            <person name="Chen X.L."/>
            <person name="Chen B."/>
            <person name="Zhang Y.Z."/>
        </authorList>
    </citation>
    <scope>NUCLEOTIDE SEQUENCE [LARGE SCALE GENOMIC DNA]</scope>
    <source>
        <strain evidence="8 9">R06B22</strain>
    </source>
</reference>
<evidence type="ECO:0000256" key="3">
    <source>
        <dbReference type="ARBA" id="ARBA00022692"/>
    </source>
</evidence>
<evidence type="ECO:0000256" key="6">
    <source>
        <dbReference type="SAM" id="Phobius"/>
    </source>
</evidence>
<feature type="transmembrane region" description="Helical" evidence="6">
    <location>
        <begin position="650"/>
        <end position="672"/>
    </location>
</feature>
<feature type="transmembrane region" description="Helical" evidence="6">
    <location>
        <begin position="27"/>
        <end position="44"/>
    </location>
</feature>
<dbReference type="Pfam" id="PF03176">
    <property type="entry name" value="MMPL"/>
    <property type="match status" value="2"/>
</dbReference>
<dbReference type="Proteomes" id="UP001557484">
    <property type="component" value="Unassembled WGS sequence"/>
</dbReference>
<dbReference type="Gene3D" id="1.20.1640.10">
    <property type="entry name" value="Multidrug efflux transporter AcrB transmembrane domain"/>
    <property type="match status" value="2"/>
</dbReference>
<protein>
    <submittedName>
        <fullName evidence="8">RND family transporter</fullName>
    </submittedName>
</protein>
<dbReference type="InterPro" id="IPR050545">
    <property type="entry name" value="Mycobact_MmpL"/>
</dbReference>
<dbReference type="PANTHER" id="PTHR33406">
    <property type="entry name" value="MEMBRANE PROTEIN MJ1562-RELATED"/>
    <property type="match status" value="1"/>
</dbReference>
<sequence>MSENENIQLSAEDGKLRPALGRVLMRLRTPLIALFVILTVIFAWQMTQLRPDASFEKMIPVSHPYIVNFLKDRDDLSGLANSVRIIVETTKGDIFTPEYQETLHQVTDAAFYIDGVDRSGLQSLWTPNVRWLEVTEEGFVGGSVIPDDYDGSPRTLAKLRSNTLKSGQVGRLVANNFQSSIIVAPLTETDPVTGERLDYQKLSADLELQLRDKFQSDDIKIHITGFAKLVGDLVDGANLVATFFGVAFVITAVMLFFYSRCPWLTLGPLLCSTIAVVWQLGLLRLLGMGLDPYSILVPFLIFAVGISHSVQIINRFGQYCHDGIDNSESAFLAFVRLSKPGGIALLSDGVGFLTLRVIDIPVIKELAVVASIGIAVLVLTNLILLPLVLSYTGISKTCRRYLDRKANSKYSHWWYLSAVTKRAPAMTIIAVCAVLFVGGSWFGQQQKIGDLDPGAPELRPDSRYNLDNAFLTSNYSTSTDAFVVMVHTDPQQCGNFAALSAIDYFQGTMENVAGVQSALSLVDVSKLVIMGMNEGSPKWHAISRNQLILNNSLGRVPNNLLNTDCSMVPVILFLEDHKADTLDRVVAAAERFAKENDSDQIQFKLAAGNSGVDAATNIVIRSAQYRMLFWVYGVVTLLCLLTFRSVKITACIIVPLMLTSILGQALMAVLGIGVKVATLPVIALGVGIGVDYGIYIYSSLEHYLRQGHSLRQAYFSALKASGTAVAFTGLTLAVGVGTWIYSPIKFQADMGLMLTFMFFWNMLGALLLLPALAWLLNARETELKKVSS</sequence>
<accession>A0ABV3TTC7</accession>
<evidence type="ECO:0000259" key="7">
    <source>
        <dbReference type="PROSITE" id="PS50156"/>
    </source>
</evidence>
<evidence type="ECO:0000313" key="9">
    <source>
        <dbReference type="Proteomes" id="UP001557484"/>
    </source>
</evidence>
<dbReference type="SUPFAM" id="SSF82866">
    <property type="entry name" value="Multidrug efflux transporter AcrB transmembrane domain"/>
    <property type="match status" value="2"/>
</dbReference>
<keyword evidence="9" id="KW-1185">Reference proteome</keyword>
<evidence type="ECO:0000256" key="5">
    <source>
        <dbReference type="ARBA" id="ARBA00023136"/>
    </source>
</evidence>
<comment type="caution">
    <text evidence="8">The sequence shown here is derived from an EMBL/GenBank/DDBJ whole genome shotgun (WGS) entry which is preliminary data.</text>
</comment>
<dbReference type="InterPro" id="IPR000731">
    <property type="entry name" value="SSD"/>
</dbReference>
<feature type="transmembrane region" description="Helical" evidence="6">
    <location>
        <begin position="718"/>
        <end position="741"/>
    </location>
</feature>
<keyword evidence="5 6" id="KW-0472">Membrane</keyword>
<dbReference type="RefSeq" id="WP_368374963.1">
    <property type="nucleotide sequence ID" value="NZ_JBFRYB010000001.1"/>
</dbReference>
<feature type="transmembrane region" description="Helical" evidence="6">
    <location>
        <begin position="295"/>
        <end position="313"/>
    </location>
</feature>
<proteinExistence type="predicted"/>
<evidence type="ECO:0000313" key="8">
    <source>
        <dbReference type="EMBL" id="MEX1664845.1"/>
    </source>
</evidence>
<keyword evidence="2" id="KW-1003">Cell membrane</keyword>
<evidence type="ECO:0000256" key="2">
    <source>
        <dbReference type="ARBA" id="ARBA00022475"/>
    </source>
</evidence>
<feature type="transmembrane region" description="Helical" evidence="6">
    <location>
        <begin position="237"/>
        <end position="257"/>
    </location>
</feature>
<comment type="subcellular location">
    <subcellularLocation>
        <location evidence="1">Cell membrane</location>
        <topology evidence="1">Multi-pass membrane protein</topology>
    </subcellularLocation>
</comment>
<evidence type="ECO:0000256" key="1">
    <source>
        <dbReference type="ARBA" id="ARBA00004651"/>
    </source>
</evidence>
<keyword evidence="3 6" id="KW-0812">Transmembrane</keyword>
<feature type="domain" description="SSD" evidence="7">
    <location>
        <begin position="263"/>
        <end position="391"/>
    </location>
</feature>
<feature type="transmembrane region" description="Helical" evidence="6">
    <location>
        <begin position="263"/>
        <end position="283"/>
    </location>
</feature>
<organism evidence="8 9">
    <name type="scientific">Zhongshania arctica</name>
    <dbReference type="NCBI Taxonomy" id="3238302"/>
    <lineage>
        <taxon>Bacteria</taxon>
        <taxon>Pseudomonadati</taxon>
        <taxon>Pseudomonadota</taxon>
        <taxon>Gammaproteobacteria</taxon>
        <taxon>Cellvibrionales</taxon>
        <taxon>Spongiibacteraceae</taxon>
        <taxon>Zhongshania</taxon>
    </lineage>
</organism>
<feature type="transmembrane region" description="Helical" evidence="6">
    <location>
        <begin position="413"/>
        <end position="442"/>
    </location>
</feature>
<feature type="transmembrane region" description="Helical" evidence="6">
    <location>
        <begin position="366"/>
        <end position="392"/>
    </location>
</feature>
<keyword evidence="4 6" id="KW-1133">Transmembrane helix</keyword>
<feature type="transmembrane region" description="Helical" evidence="6">
    <location>
        <begin position="753"/>
        <end position="776"/>
    </location>
</feature>
<name>A0ABV3TTC7_9GAMM</name>
<feature type="transmembrane region" description="Helical" evidence="6">
    <location>
        <begin position="678"/>
        <end position="697"/>
    </location>
</feature>
<evidence type="ECO:0000256" key="4">
    <source>
        <dbReference type="ARBA" id="ARBA00022989"/>
    </source>
</evidence>
<dbReference type="InterPro" id="IPR004869">
    <property type="entry name" value="MMPL_dom"/>
</dbReference>
<gene>
    <name evidence="8" type="ORF">AB4875_05050</name>
</gene>
<dbReference type="PANTHER" id="PTHR33406:SF10">
    <property type="entry name" value="SSD DOMAIN-CONTAINING PROTEIN"/>
    <property type="match status" value="1"/>
</dbReference>
<dbReference type="EMBL" id="JBFRYB010000001">
    <property type="protein sequence ID" value="MEX1664845.1"/>
    <property type="molecule type" value="Genomic_DNA"/>
</dbReference>